<dbReference type="PANTHER" id="PTHR21180:SF32">
    <property type="entry name" value="ENDONUCLEASE_EXONUCLEASE_PHOSPHATASE FAMILY DOMAIN-CONTAINING PROTEIN 1"/>
    <property type="match status" value="1"/>
</dbReference>
<dbReference type="InterPro" id="IPR051675">
    <property type="entry name" value="Endo/Exo/Phosphatase_dom_1"/>
</dbReference>
<dbReference type="Gene3D" id="1.10.150.280">
    <property type="entry name" value="AF1531-like domain"/>
    <property type="match status" value="2"/>
</dbReference>
<dbReference type="Proteomes" id="UP000004001">
    <property type="component" value="Unassembled WGS sequence"/>
</dbReference>
<dbReference type="Pfam" id="PF12836">
    <property type="entry name" value="HHH_3"/>
    <property type="match status" value="2"/>
</dbReference>
<evidence type="ECO:0000313" key="1">
    <source>
        <dbReference type="EMBL" id="EFA97543.1"/>
    </source>
</evidence>
<dbReference type="SUPFAM" id="SSF47781">
    <property type="entry name" value="RuvA domain 2-like"/>
    <property type="match status" value="3"/>
</dbReference>
<dbReference type="GO" id="GO:0015628">
    <property type="term" value="P:protein secretion by the type II secretion system"/>
    <property type="evidence" value="ECO:0007669"/>
    <property type="project" value="TreeGrafter"/>
</dbReference>
<name>D1VZ70_9BACT</name>
<dbReference type="InterPro" id="IPR010994">
    <property type="entry name" value="RuvA_2-like"/>
</dbReference>
<sequence>MMSFKDFFYFNKSDRKALLFLLLLGIGATILFYVFSDPKNIDANTPIHDTVFAYRDVRVDRYGQQPAVYYRVEGRQIELFPFDPNTADSTALLRLGLQPWQVRNIYKYRAAGGVYRQRRDFARLYGLTQKQYRTLEPYIHIGSDYHPAAEAVASVNKTASYGRDTLRFPVKIKSSEHISVNTADTNLLKKVPGIGSYYARQIIRYRTRLGGFYSTQQLLEIEDFPEESLPYFRISKHDTEHIQRLFINRLSIHQLKRHPYIGYYRARAIVDYRRLKGPIHRWEDLSMLPDFTPDVIARLSPYVSFSE</sequence>
<dbReference type="GO" id="GO:0015627">
    <property type="term" value="C:type II protein secretion system complex"/>
    <property type="evidence" value="ECO:0007669"/>
    <property type="project" value="TreeGrafter"/>
</dbReference>
<gene>
    <name evidence="1" type="ORF">HMPREF9019_0455</name>
</gene>
<protein>
    <recommendedName>
        <fullName evidence="3">Competence protein ComEA helix-hairpin-helix repeat region</fullName>
    </recommendedName>
</protein>
<reference evidence="1 2" key="1">
    <citation type="submission" date="2009-12" db="EMBL/GenBank/DDBJ databases">
        <title>Genome Sequence of Prevotella timonensis CRIS 5C-B1.</title>
        <authorList>
            <person name="Durkin A.S."/>
            <person name="Madupu R."/>
            <person name="Torralba M."/>
            <person name="Methe B."/>
            <person name="Sutton G."/>
            <person name="Strausberg R.L."/>
            <person name="Nelson K.E."/>
        </authorList>
    </citation>
    <scope>NUCLEOTIDE SEQUENCE [LARGE SCALE GENOMIC DNA]</scope>
    <source>
        <strain evidence="1 2">CRIS 5C-B1</strain>
    </source>
</reference>
<dbReference type="AlphaFoldDB" id="D1VZ70"/>
<accession>D1VZ70</accession>
<dbReference type="PANTHER" id="PTHR21180">
    <property type="entry name" value="ENDONUCLEASE/EXONUCLEASE/PHOSPHATASE FAMILY DOMAIN-CONTAINING PROTEIN 1"/>
    <property type="match status" value="1"/>
</dbReference>
<comment type="caution">
    <text evidence="1">The sequence shown here is derived from an EMBL/GenBank/DDBJ whole genome shotgun (WGS) entry which is preliminary data.</text>
</comment>
<organism evidence="1 2">
    <name type="scientific">Hoylesella timonensis CRIS 5C-B1</name>
    <dbReference type="NCBI Taxonomy" id="679189"/>
    <lineage>
        <taxon>Bacteria</taxon>
        <taxon>Pseudomonadati</taxon>
        <taxon>Bacteroidota</taxon>
        <taxon>Bacteroidia</taxon>
        <taxon>Bacteroidales</taxon>
        <taxon>Prevotellaceae</taxon>
        <taxon>Hoylesella</taxon>
    </lineage>
</organism>
<proteinExistence type="predicted"/>
<evidence type="ECO:0000313" key="2">
    <source>
        <dbReference type="Proteomes" id="UP000004001"/>
    </source>
</evidence>
<dbReference type="eggNOG" id="COG1555">
    <property type="taxonomic scope" value="Bacteria"/>
</dbReference>
<dbReference type="EMBL" id="ADEF01000029">
    <property type="protein sequence ID" value="EFA97543.1"/>
    <property type="molecule type" value="Genomic_DNA"/>
</dbReference>
<evidence type="ECO:0008006" key="3">
    <source>
        <dbReference type="Google" id="ProtNLM"/>
    </source>
</evidence>
<keyword evidence="2" id="KW-1185">Reference proteome</keyword>